<dbReference type="EMBL" id="GBRH01244310">
    <property type="protein sequence ID" value="JAD53585.1"/>
    <property type="molecule type" value="Transcribed_RNA"/>
</dbReference>
<reference evidence="1" key="1">
    <citation type="submission" date="2014-09" db="EMBL/GenBank/DDBJ databases">
        <authorList>
            <person name="Magalhaes I.L.F."/>
            <person name="Oliveira U."/>
            <person name="Santos F.R."/>
            <person name="Vidigal T.H.D.A."/>
            <person name="Brescovit A.D."/>
            <person name="Santos A.J."/>
        </authorList>
    </citation>
    <scope>NUCLEOTIDE SEQUENCE</scope>
    <source>
        <tissue evidence="1">Shoot tissue taken approximately 20 cm above the soil surface</tissue>
    </source>
</reference>
<reference evidence="1" key="2">
    <citation type="journal article" date="2015" name="Data Brief">
        <title>Shoot transcriptome of the giant reed, Arundo donax.</title>
        <authorList>
            <person name="Barrero R.A."/>
            <person name="Guerrero F.D."/>
            <person name="Moolhuijzen P."/>
            <person name="Goolsby J.A."/>
            <person name="Tidwell J."/>
            <person name="Bellgard S.E."/>
            <person name="Bellgard M.I."/>
        </authorList>
    </citation>
    <scope>NUCLEOTIDE SEQUENCE</scope>
    <source>
        <tissue evidence="1">Shoot tissue taken approximately 20 cm above the soil surface</tissue>
    </source>
</reference>
<organism evidence="1">
    <name type="scientific">Arundo donax</name>
    <name type="common">Giant reed</name>
    <name type="synonym">Donax arundinaceus</name>
    <dbReference type="NCBI Taxonomy" id="35708"/>
    <lineage>
        <taxon>Eukaryota</taxon>
        <taxon>Viridiplantae</taxon>
        <taxon>Streptophyta</taxon>
        <taxon>Embryophyta</taxon>
        <taxon>Tracheophyta</taxon>
        <taxon>Spermatophyta</taxon>
        <taxon>Magnoliopsida</taxon>
        <taxon>Liliopsida</taxon>
        <taxon>Poales</taxon>
        <taxon>Poaceae</taxon>
        <taxon>PACMAD clade</taxon>
        <taxon>Arundinoideae</taxon>
        <taxon>Arundineae</taxon>
        <taxon>Arundo</taxon>
    </lineage>
</organism>
<proteinExistence type="predicted"/>
<evidence type="ECO:0000313" key="1">
    <source>
        <dbReference type="EMBL" id="JAD53585.1"/>
    </source>
</evidence>
<accession>A0A0A9AXG2</accession>
<name>A0A0A9AXG2_ARUDO</name>
<dbReference type="AlphaFoldDB" id="A0A0A9AXG2"/>
<sequence>MGWMIRVFPRISDGLPNLAVLDVFLLISALKSI</sequence>
<protein>
    <submittedName>
        <fullName evidence="1">Uncharacterized protein</fullName>
    </submittedName>
</protein>